<organism evidence="1">
    <name type="scientific">freshwater metagenome</name>
    <dbReference type="NCBI Taxonomy" id="449393"/>
    <lineage>
        <taxon>unclassified sequences</taxon>
        <taxon>metagenomes</taxon>
        <taxon>ecological metagenomes</taxon>
    </lineage>
</organism>
<reference evidence="1" key="1">
    <citation type="submission" date="2020-05" db="EMBL/GenBank/DDBJ databases">
        <authorList>
            <person name="Chiriac C."/>
            <person name="Salcher M."/>
            <person name="Ghai R."/>
            <person name="Kavagutti S V."/>
        </authorList>
    </citation>
    <scope>NUCLEOTIDE SEQUENCE</scope>
</reference>
<dbReference type="AlphaFoldDB" id="A0A6J6VC66"/>
<sequence>MADVVVDAHRMVREGVLTDEDFYEFVFANPVSLLTGASPGFFDGTALRDAARTQRGRDATRG</sequence>
<gene>
    <name evidence="1" type="ORF">UFOPK2754_03040</name>
</gene>
<dbReference type="EMBL" id="CAEZYR010000174">
    <property type="protein sequence ID" value="CAB4769922.1"/>
    <property type="molecule type" value="Genomic_DNA"/>
</dbReference>
<name>A0A6J6VC66_9ZZZZ</name>
<proteinExistence type="predicted"/>
<accession>A0A6J6VC66</accession>
<evidence type="ECO:0000313" key="1">
    <source>
        <dbReference type="EMBL" id="CAB4769922.1"/>
    </source>
</evidence>
<protein>
    <submittedName>
        <fullName evidence="1">Unannotated protein</fullName>
    </submittedName>
</protein>